<feature type="repeat" description="ANK" evidence="3">
    <location>
        <begin position="218"/>
        <end position="250"/>
    </location>
</feature>
<feature type="compositionally biased region" description="Acidic residues" evidence="4">
    <location>
        <begin position="1"/>
        <end position="27"/>
    </location>
</feature>
<feature type="domain" description="SOCS box" evidence="5">
    <location>
        <begin position="459"/>
        <end position="497"/>
    </location>
</feature>
<dbReference type="CDD" id="cd03587">
    <property type="entry name" value="SOCS"/>
    <property type="match status" value="1"/>
</dbReference>
<feature type="repeat" description="ANK" evidence="3">
    <location>
        <begin position="73"/>
        <end position="105"/>
    </location>
</feature>
<reference evidence="6 7" key="1">
    <citation type="journal article" date="2017" name="Nat. Ecol. Evol.">
        <title>Scallop genome provides insights into evolution of bilaterian karyotype and development.</title>
        <authorList>
            <person name="Wang S."/>
            <person name="Zhang J."/>
            <person name="Jiao W."/>
            <person name="Li J."/>
            <person name="Xun X."/>
            <person name="Sun Y."/>
            <person name="Guo X."/>
            <person name="Huan P."/>
            <person name="Dong B."/>
            <person name="Zhang L."/>
            <person name="Hu X."/>
            <person name="Sun X."/>
            <person name="Wang J."/>
            <person name="Zhao C."/>
            <person name="Wang Y."/>
            <person name="Wang D."/>
            <person name="Huang X."/>
            <person name="Wang R."/>
            <person name="Lv J."/>
            <person name="Li Y."/>
            <person name="Zhang Z."/>
            <person name="Liu B."/>
            <person name="Lu W."/>
            <person name="Hui Y."/>
            <person name="Liang J."/>
            <person name="Zhou Z."/>
            <person name="Hou R."/>
            <person name="Li X."/>
            <person name="Liu Y."/>
            <person name="Li H."/>
            <person name="Ning X."/>
            <person name="Lin Y."/>
            <person name="Zhao L."/>
            <person name="Xing Q."/>
            <person name="Dou J."/>
            <person name="Li Y."/>
            <person name="Mao J."/>
            <person name="Guo H."/>
            <person name="Dou H."/>
            <person name="Li T."/>
            <person name="Mu C."/>
            <person name="Jiang W."/>
            <person name="Fu Q."/>
            <person name="Fu X."/>
            <person name="Miao Y."/>
            <person name="Liu J."/>
            <person name="Yu Q."/>
            <person name="Li R."/>
            <person name="Liao H."/>
            <person name="Li X."/>
            <person name="Kong Y."/>
            <person name="Jiang Z."/>
            <person name="Chourrout D."/>
            <person name="Li R."/>
            <person name="Bao Z."/>
        </authorList>
    </citation>
    <scope>NUCLEOTIDE SEQUENCE [LARGE SCALE GENOMIC DNA]</scope>
    <source>
        <strain evidence="6 7">PY_sf001</strain>
    </source>
</reference>
<dbReference type="AlphaFoldDB" id="A0A210Q4X6"/>
<dbReference type="PANTHER" id="PTHR24123:SF33">
    <property type="entry name" value="PROTEIN HOS4"/>
    <property type="match status" value="1"/>
</dbReference>
<feature type="repeat" description="ANK" evidence="3">
    <location>
        <begin position="106"/>
        <end position="138"/>
    </location>
</feature>
<organism evidence="6 7">
    <name type="scientific">Mizuhopecten yessoensis</name>
    <name type="common">Japanese scallop</name>
    <name type="synonym">Patinopecten yessoensis</name>
    <dbReference type="NCBI Taxonomy" id="6573"/>
    <lineage>
        <taxon>Eukaryota</taxon>
        <taxon>Metazoa</taxon>
        <taxon>Spiralia</taxon>
        <taxon>Lophotrochozoa</taxon>
        <taxon>Mollusca</taxon>
        <taxon>Bivalvia</taxon>
        <taxon>Autobranchia</taxon>
        <taxon>Pteriomorphia</taxon>
        <taxon>Pectinida</taxon>
        <taxon>Pectinoidea</taxon>
        <taxon>Pectinidae</taxon>
        <taxon>Mizuhopecten</taxon>
    </lineage>
</organism>
<dbReference type="SMART" id="SM00248">
    <property type="entry name" value="ANK"/>
    <property type="match status" value="9"/>
</dbReference>
<dbReference type="InterPro" id="IPR001496">
    <property type="entry name" value="SOCS_box"/>
</dbReference>
<dbReference type="InterPro" id="IPR002110">
    <property type="entry name" value="Ankyrin_rpt"/>
</dbReference>
<dbReference type="PROSITE" id="PS50088">
    <property type="entry name" value="ANK_REPEAT"/>
    <property type="match status" value="7"/>
</dbReference>
<gene>
    <name evidence="6" type="ORF">KP79_PYT12609</name>
</gene>
<evidence type="ECO:0000256" key="4">
    <source>
        <dbReference type="SAM" id="MobiDB-lite"/>
    </source>
</evidence>
<dbReference type="Pfam" id="PF12796">
    <property type="entry name" value="Ank_2"/>
    <property type="match status" value="3"/>
</dbReference>
<dbReference type="SUPFAM" id="SSF158235">
    <property type="entry name" value="SOCS box-like"/>
    <property type="match status" value="1"/>
</dbReference>
<evidence type="ECO:0000256" key="3">
    <source>
        <dbReference type="PROSITE-ProRule" id="PRU00023"/>
    </source>
</evidence>
<dbReference type="InterPro" id="IPR036036">
    <property type="entry name" value="SOCS_box-like_dom_sf"/>
</dbReference>
<keyword evidence="1" id="KW-0677">Repeat</keyword>
<dbReference type="PROSITE" id="PS50225">
    <property type="entry name" value="SOCS"/>
    <property type="match status" value="1"/>
</dbReference>
<dbReference type="SMART" id="SM00969">
    <property type="entry name" value="SOCS_box"/>
    <property type="match status" value="1"/>
</dbReference>
<protein>
    <submittedName>
        <fullName evidence="6">Ankyrin-3</fullName>
    </submittedName>
</protein>
<feature type="repeat" description="ANK" evidence="3">
    <location>
        <begin position="254"/>
        <end position="286"/>
    </location>
</feature>
<proteinExistence type="predicted"/>
<dbReference type="EMBL" id="NEDP02004995">
    <property type="protein sequence ID" value="OWF43800.1"/>
    <property type="molecule type" value="Genomic_DNA"/>
</dbReference>
<dbReference type="Proteomes" id="UP000242188">
    <property type="component" value="Unassembled WGS sequence"/>
</dbReference>
<dbReference type="Pfam" id="PF00023">
    <property type="entry name" value="Ank"/>
    <property type="match status" value="1"/>
</dbReference>
<dbReference type="Pfam" id="PF07525">
    <property type="entry name" value="SOCS_box"/>
    <property type="match status" value="1"/>
</dbReference>
<keyword evidence="2 3" id="KW-0040">ANK repeat</keyword>
<evidence type="ECO:0000313" key="6">
    <source>
        <dbReference type="EMBL" id="OWF43800.1"/>
    </source>
</evidence>
<sequence length="501" mass="56327">MASPADMDDTEGTNEKGEDDDEDDEDGGEKRKTEWTAESLQRLLADAITYKSSLKDMNVILRCGADVNGKVKKGLRPLHYAAFVNYVECVELLIEKGAVVNVTDDIGYTPLHLCARRGFVDTLRVLIDHGAVLNFCDSDEESVVEDSSKNLGYFTLEPLNMAIESGHVECVRLMLEKGAKPNKKYFMGYEVNLVSLDNLECLELLLKYGGDPNAFSRIGLTPLMKACTEGKYEATELLIKYGADVHIASPARFDHKTPIYYAIQGGNTAIIQSLLEHGASLLKIEDFKYAPLHMAVISDRKEVCELLLEWRAEIDVRSDDRGTPLMLSCATPGLKERKSIIEILLKHGANVNAHSPYVSYTDPCLSPLSEYIKNNRYDINFDVIHLLIRYGAKVTFQADMTVFRLKDPFGILNYIMNVEAEKDIFMFLIEAASAYDLSDIRSADLLLASDKRLLKKLAAKPRDLKHLVRLVIRDHFPDHLPEKVQELPIPNLIKSYLLFDV</sequence>
<dbReference type="InterPro" id="IPR036770">
    <property type="entry name" value="Ankyrin_rpt-contain_sf"/>
</dbReference>
<feature type="repeat" description="ANK" evidence="3">
    <location>
        <begin position="287"/>
        <end position="319"/>
    </location>
</feature>
<evidence type="ECO:0000256" key="1">
    <source>
        <dbReference type="ARBA" id="ARBA00022737"/>
    </source>
</evidence>
<evidence type="ECO:0000259" key="5">
    <source>
        <dbReference type="PROSITE" id="PS50225"/>
    </source>
</evidence>
<dbReference type="SUPFAM" id="SSF48403">
    <property type="entry name" value="Ankyrin repeat"/>
    <property type="match status" value="1"/>
</dbReference>
<accession>A0A210Q4X6</accession>
<dbReference type="GO" id="GO:0035556">
    <property type="term" value="P:intracellular signal transduction"/>
    <property type="evidence" value="ECO:0007669"/>
    <property type="project" value="InterPro"/>
</dbReference>
<dbReference type="OrthoDB" id="366390at2759"/>
<comment type="caution">
    <text evidence="6">The sequence shown here is derived from an EMBL/GenBank/DDBJ whole genome shotgun (WGS) entry which is preliminary data.</text>
</comment>
<dbReference type="Gene3D" id="1.25.40.20">
    <property type="entry name" value="Ankyrin repeat-containing domain"/>
    <property type="match status" value="2"/>
</dbReference>
<dbReference type="Gene3D" id="1.10.750.20">
    <property type="entry name" value="SOCS box"/>
    <property type="match status" value="1"/>
</dbReference>
<dbReference type="PANTHER" id="PTHR24123">
    <property type="entry name" value="ANKYRIN REPEAT-CONTAINING"/>
    <property type="match status" value="1"/>
</dbReference>
<dbReference type="PRINTS" id="PR01415">
    <property type="entry name" value="ANKYRIN"/>
</dbReference>
<dbReference type="STRING" id="6573.A0A210Q4X6"/>
<dbReference type="PROSITE" id="PS50297">
    <property type="entry name" value="ANK_REP_REGION"/>
    <property type="match status" value="5"/>
</dbReference>
<evidence type="ECO:0000313" key="7">
    <source>
        <dbReference type="Proteomes" id="UP000242188"/>
    </source>
</evidence>
<name>A0A210Q4X6_MIZYE</name>
<feature type="repeat" description="ANK" evidence="3">
    <location>
        <begin position="320"/>
        <end position="356"/>
    </location>
</feature>
<feature type="region of interest" description="Disordered" evidence="4">
    <location>
        <begin position="1"/>
        <end position="34"/>
    </location>
</feature>
<dbReference type="InterPro" id="IPR051165">
    <property type="entry name" value="Multifunctional_ANK_Repeat"/>
</dbReference>
<evidence type="ECO:0000256" key="2">
    <source>
        <dbReference type="ARBA" id="ARBA00023043"/>
    </source>
</evidence>
<feature type="repeat" description="ANK" evidence="3">
    <location>
        <begin position="158"/>
        <end position="186"/>
    </location>
</feature>
<keyword evidence="7" id="KW-1185">Reference proteome</keyword>